<reference evidence="2 3" key="1">
    <citation type="journal article" date="2019" name="Nat. Med.">
        <title>A library of human gut bacterial isolates paired with longitudinal multiomics data enables mechanistic microbiome research.</title>
        <authorList>
            <person name="Poyet M."/>
            <person name="Groussin M."/>
            <person name="Gibbons S.M."/>
            <person name="Avila-Pacheco J."/>
            <person name="Jiang X."/>
            <person name="Kearney S.M."/>
            <person name="Perrotta A.R."/>
            <person name="Berdy B."/>
            <person name="Zhao S."/>
            <person name="Lieberman T.D."/>
            <person name="Swanson P.K."/>
            <person name="Smith M."/>
            <person name="Roesemann S."/>
            <person name="Alexander J.E."/>
            <person name="Rich S.A."/>
            <person name="Livny J."/>
            <person name="Vlamakis H."/>
            <person name="Clish C."/>
            <person name="Bullock K."/>
            <person name="Deik A."/>
            <person name="Scott J."/>
            <person name="Pierce K.A."/>
            <person name="Xavier R.J."/>
            <person name="Alm E.J."/>
        </authorList>
    </citation>
    <scope>NUCLEOTIDE SEQUENCE [LARGE SCALE GENOMIC DNA]</scope>
    <source>
        <strain evidence="2 3">BIOML-A1</strain>
    </source>
</reference>
<dbReference type="EMBL" id="VVND01000044">
    <property type="protein sequence ID" value="KAA3157579.1"/>
    <property type="molecule type" value="Genomic_DNA"/>
</dbReference>
<sequence>MKRKIYLLVLSVTAGFMSACTFLDPLPNGSYNDENFELYPELLRGFVDVVYNELLPETYLDNYYIPMSCATDDAIYSSPTAAWRIFSSGSAKMLSNPFDTKWRDNYRAINYLNMF</sequence>
<organism evidence="2 3">
    <name type="scientific">Alistipes finegoldii</name>
    <dbReference type="NCBI Taxonomy" id="214856"/>
    <lineage>
        <taxon>Bacteria</taxon>
        <taxon>Pseudomonadati</taxon>
        <taxon>Bacteroidota</taxon>
        <taxon>Bacteroidia</taxon>
        <taxon>Bacteroidales</taxon>
        <taxon>Rikenellaceae</taxon>
        <taxon>Alistipes</taxon>
    </lineage>
</organism>
<evidence type="ECO:0000313" key="3">
    <source>
        <dbReference type="Proteomes" id="UP000324870"/>
    </source>
</evidence>
<accession>A0ABQ6S0A1</accession>
<comment type="caution">
    <text evidence="2">The sequence shown here is derived from an EMBL/GenBank/DDBJ whole genome shotgun (WGS) entry which is preliminary data.</text>
</comment>
<dbReference type="PROSITE" id="PS51257">
    <property type="entry name" value="PROKAR_LIPOPROTEIN"/>
    <property type="match status" value="1"/>
</dbReference>
<keyword evidence="3" id="KW-1185">Reference proteome</keyword>
<protein>
    <submittedName>
        <fullName evidence="2">RagB/SusD family nutrient uptake outer membrane protein</fullName>
    </submittedName>
</protein>
<evidence type="ECO:0000313" key="2">
    <source>
        <dbReference type="EMBL" id="KAA3157579.1"/>
    </source>
</evidence>
<feature type="non-terminal residue" evidence="2">
    <location>
        <position position="115"/>
    </location>
</feature>
<dbReference type="InterPro" id="IPR011990">
    <property type="entry name" value="TPR-like_helical_dom_sf"/>
</dbReference>
<dbReference type="Gene3D" id="1.25.40.390">
    <property type="match status" value="1"/>
</dbReference>
<name>A0ABQ6S0A1_9BACT</name>
<dbReference type="Proteomes" id="UP000324870">
    <property type="component" value="Unassembled WGS sequence"/>
</dbReference>
<feature type="chain" id="PRO_5046417880" evidence="1">
    <location>
        <begin position="20"/>
        <end position="115"/>
    </location>
</feature>
<dbReference type="SUPFAM" id="SSF48452">
    <property type="entry name" value="TPR-like"/>
    <property type="match status" value="1"/>
</dbReference>
<proteinExistence type="predicted"/>
<keyword evidence="1" id="KW-0732">Signal</keyword>
<feature type="signal peptide" evidence="1">
    <location>
        <begin position="1"/>
        <end position="19"/>
    </location>
</feature>
<gene>
    <name evidence="2" type="ORF">F2A26_14365</name>
</gene>
<evidence type="ECO:0000256" key="1">
    <source>
        <dbReference type="SAM" id="SignalP"/>
    </source>
</evidence>